<feature type="region of interest" description="Disordered" evidence="1">
    <location>
        <begin position="120"/>
        <end position="150"/>
    </location>
</feature>
<feature type="compositionally biased region" description="Low complexity" evidence="1">
    <location>
        <begin position="595"/>
        <end position="604"/>
    </location>
</feature>
<keyword evidence="2" id="KW-0812">Transmembrane</keyword>
<sequence>MKFCTNCGNKLDANAKFCTNCGKQLKVVPQDEQTEQESINHVQSEQDEQVSETSAEQESGEDYASEAGEEVSSEEKYADEPNVEDADETSVTDAHRNDAINQGEFTNENPELQASNIAHSNQTTNGTHGSGSEQKKMNQQRSKQTNQHKEGRKKSLFVTLLLSIGIPLIVLIGVGVGGYFVGKSQTAPEKVVEHFQTAIEDENISDVQSLIQTESDSITMTESEIEEMVTYLADNPDKLNDLIDMLHEGITNGNVAKAADDSNQLLSLDKAGKKYYFFDDYRMKIHPIQLHVSANFVGTEIYVNNTLVDTTGDDPLTIEVTPGIYDIRAVYNGEYGDFENELAINTFEHDGTSIETEVKFDGHYVTFSSNNSESTLYLNGEALGKVADVEEYGPVATNGSMNFHTSFTYPWGEVASDTVSINGTDIETVELNLTPVNDQLADEIMFTINEHLKEYVIAYDNLDPSAFTYMKSEDYLEKMTDNFDSLESDNYRWKGGAVGTEYDLGSITLSEDGSYTANIIVEIAFDSAFYKVDGDLSDFPNEYSAFTWDYELAYSEQEEQWFITNSKEVDKFKTNDRKEFDFSSDPDYSTGVEESASSGGNNASGFDFTIDSQSELEQVLKDAMNDGDLGPFSKSMLNKDMDYVVDTFGEPHDYYNASCTECDDYDVAYYGDYGIDILYDTIRVWVQTDATRSEIANIIGEPTGEDLGMYELILYENATHPLSARYDIYSKPDRARVYFLY</sequence>
<feature type="transmembrane region" description="Helical" evidence="2">
    <location>
        <begin position="156"/>
        <end position="181"/>
    </location>
</feature>
<evidence type="ECO:0000256" key="1">
    <source>
        <dbReference type="SAM" id="MobiDB-lite"/>
    </source>
</evidence>
<organism evidence="7 8">
    <name type="scientific">Aquibacillus koreensis</name>
    <dbReference type="NCBI Taxonomy" id="279446"/>
    <lineage>
        <taxon>Bacteria</taxon>
        <taxon>Bacillati</taxon>
        <taxon>Bacillota</taxon>
        <taxon>Bacilli</taxon>
        <taxon>Bacillales</taxon>
        <taxon>Bacillaceae</taxon>
        <taxon>Aquibacillus</taxon>
    </lineage>
</organism>
<keyword evidence="8" id="KW-1185">Reference proteome</keyword>
<dbReference type="Pfam" id="PF22820">
    <property type="entry name" value="TcaA_3rd_4th"/>
    <property type="match status" value="1"/>
</dbReference>
<evidence type="ECO:0000259" key="6">
    <source>
        <dbReference type="Pfam" id="PF25155"/>
    </source>
</evidence>
<feature type="domain" description="TcaA 4th" evidence="5">
    <location>
        <begin position="361"/>
        <end position="433"/>
    </location>
</feature>
<feature type="domain" description="YvbJ-like NTF2-like" evidence="6">
    <location>
        <begin position="444"/>
        <end position="566"/>
    </location>
</feature>
<accession>A0A9X4AHC5</accession>
<evidence type="ECO:0000313" key="8">
    <source>
        <dbReference type="Proteomes" id="UP001145072"/>
    </source>
</evidence>
<feature type="domain" description="TcaA second" evidence="4">
    <location>
        <begin position="188"/>
        <end position="285"/>
    </location>
</feature>
<evidence type="ECO:0000256" key="2">
    <source>
        <dbReference type="SAM" id="Phobius"/>
    </source>
</evidence>
<evidence type="ECO:0000259" key="5">
    <source>
        <dbReference type="Pfam" id="PF22820"/>
    </source>
</evidence>
<dbReference type="Proteomes" id="UP001145072">
    <property type="component" value="Unassembled WGS sequence"/>
</dbReference>
<protein>
    <submittedName>
        <fullName evidence="7">Zinc-ribbon domain-containing protein</fullName>
    </submittedName>
</protein>
<dbReference type="Pfam" id="PF25155">
    <property type="entry name" value="NTF2_YvbJ"/>
    <property type="match status" value="1"/>
</dbReference>
<dbReference type="InterPro" id="IPR054530">
    <property type="entry name" value="TcaA_4th"/>
</dbReference>
<dbReference type="InterPro" id="IPR054529">
    <property type="entry name" value="TcaA_2nd"/>
</dbReference>
<dbReference type="EMBL" id="JAMQJZ010000003">
    <property type="protein sequence ID" value="MDC3419977.1"/>
    <property type="molecule type" value="Genomic_DNA"/>
</dbReference>
<reference evidence="7" key="1">
    <citation type="submission" date="2022-06" db="EMBL/GenBank/DDBJ databases">
        <title>Aquibacillus sp. a new bacterium isolated from soil saline samples.</title>
        <authorList>
            <person name="Galisteo C."/>
            <person name="De La Haba R."/>
            <person name="Sanchez-Porro C."/>
            <person name="Ventosa A."/>
        </authorList>
    </citation>
    <scope>NUCLEOTIDE SEQUENCE</scope>
    <source>
        <strain evidence="7">JCM 12387</strain>
    </source>
</reference>
<feature type="compositionally biased region" description="Polar residues" evidence="1">
    <location>
        <begin position="120"/>
        <end position="145"/>
    </location>
</feature>
<dbReference type="InterPro" id="IPR056902">
    <property type="entry name" value="NTF2_YvbJ"/>
</dbReference>
<proteinExistence type="predicted"/>
<evidence type="ECO:0000259" key="4">
    <source>
        <dbReference type="Pfam" id="PF22813"/>
    </source>
</evidence>
<gene>
    <name evidence="7" type="ORF">NC661_06285</name>
</gene>
<feature type="compositionally biased region" description="Acidic residues" evidence="1">
    <location>
        <begin position="81"/>
        <end position="90"/>
    </location>
</feature>
<comment type="caution">
    <text evidence="7">The sequence shown here is derived from an EMBL/GenBank/DDBJ whole genome shotgun (WGS) entry which is preliminary data.</text>
</comment>
<dbReference type="InterPro" id="IPR026870">
    <property type="entry name" value="Zinc_ribbon_dom"/>
</dbReference>
<dbReference type="RefSeq" id="WP_259870037.1">
    <property type="nucleotide sequence ID" value="NZ_JAMQJZ010000003.1"/>
</dbReference>
<dbReference type="PANTHER" id="PTHR40038">
    <property type="entry name" value="MEMBRANE-ASSOCIATED PROTEIN TCAA"/>
    <property type="match status" value="1"/>
</dbReference>
<feature type="region of interest" description="Disordered" evidence="1">
    <location>
        <begin position="583"/>
        <end position="604"/>
    </location>
</feature>
<name>A0A9X4AHC5_9BACI</name>
<evidence type="ECO:0000313" key="7">
    <source>
        <dbReference type="EMBL" id="MDC3419977.1"/>
    </source>
</evidence>
<keyword evidence="2" id="KW-1133">Transmembrane helix</keyword>
<feature type="region of interest" description="Disordered" evidence="1">
    <location>
        <begin position="29"/>
        <end position="92"/>
    </location>
</feature>
<keyword evidence="2" id="KW-0472">Membrane</keyword>
<dbReference type="PANTHER" id="PTHR40038:SF1">
    <property type="entry name" value="MEMBRANE-ASSOCIATED PROTEIN TCAA"/>
    <property type="match status" value="1"/>
</dbReference>
<feature type="compositionally biased region" description="Acidic residues" evidence="1">
    <location>
        <begin position="58"/>
        <end position="72"/>
    </location>
</feature>
<dbReference type="GO" id="GO:0005886">
    <property type="term" value="C:plasma membrane"/>
    <property type="evidence" value="ECO:0007669"/>
    <property type="project" value="UniProtKB-SubCell"/>
</dbReference>
<evidence type="ECO:0000259" key="3">
    <source>
        <dbReference type="Pfam" id="PF13240"/>
    </source>
</evidence>
<dbReference type="AlphaFoldDB" id="A0A9X4AHC5"/>
<feature type="domain" description="Zinc-ribbon" evidence="3">
    <location>
        <begin position="3"/>
        <end position="25"/>
    </location>
</feature>
<dbReference type="Pfam" id="PF13240">
    <property type="entry name" value="Zn_Ribbon_1"/>
    <property type="match status" value="1"/>
</dbReference>
<dbReference type="Pfam" id="PF22813">
    <property type="entry name" value="TcaA_2nd"/>
    <property type="match status" value="1"/>
</dbReference>